<reference evidence="1" key="1">
    <citation type="submission" date="2025-08" db="UniProtKB">
        <authorList>
            <consortium name="Ensembl"/>
        </authorList>
    </citation>
    <scope>IDENTIFICATION</scope>
</reference>
<name>A0A8C4QK16_EPTBU</name>
<organism evidence="1 2">
    <name type="scientific">Eptatretus burgeri</name>
    <name type="common">Inshore hagfish</name>
    <dbReference type="NCBI Taxonomy" id="7764"/>
    <lineage>
        <taxon>Eukaryota</taxon>
        <taxon>Metazoa</taxon>
        <taxon>Chordata</taxon>
        <taxon>Craniata</taxon>
        <taxon>Vertebrata</taxon>
        <taxon>Cyclostomata</taxon>
        <taxon>Myxini</taxon>
        <taxon>Myxiniformes</taxon>
        <taxon>Myxinidae</taxon>
        <taxon>Eptatretinae</taxon>
        <taxon>Eptatretus</taxon>
    </lineage>
</organism>
<evidence type="ECO:0000313" key="2">
    <source>
        <dbReference type="Proteomes" id="UP000694388"/>
    </source>
</evidence>
<reference evidence="1" key="2">
    <citation type="submission" date="2025-09" db="UniProtKB">
        <authorList>
            <consortium name="Ensembl"/>
        </authorList>
    </citation>
    <scope>IDENTIFICATION</scope>
</reference>
<proteinExistence type="predicted"/>
<dbReference type="Proteomes" id="UP000694388">
    <property type="component" value="Unplaced"/>
</dbReference>
<keyword evidence="2" id="KW-1185">Reference proteome</keyword>
<dbReference type="AlphaFoldDB" id="A0A8C4QK16"/>
<sequence length="181" mass="20567">KSVHESAVLRRFVVVRSLLVSPVFLLCPAHHLGFWGDLVPAPELRVVAFRLAGTATPVSRPGDVQLRARGKVTPVDEKKWKEDFVHLVVKVDDMQDLKTIIPLTSRRGHIFIQTDQPIYMPNSDVKSWLFAVTRQLNPIPFPLVVDIVNPDGVVVKRMKKSDWQVERMVVLEPFHIPAITR</sequence>
<dbReference type="Ensembl" id="ENSEBUT00000017271.1">
    <property type="protein sequence ID" value="ENSEBUP00000016695.1"/>
    <property type="gene ID" value="ENSEBUG00000010478.1"/>
</dbReference>
<evidence type="ECO:0000313" key="1">
    <source>
        <dbReference type="Ensembl" id="ENSEBUP00000016695.1"/>
    </source>
</evidence>
<dbReference type="Gene3D" id="2.60.40.1930">
    <property type="match status" value="2"/>
</dbReference>
<protein>
    <submittedName>
        <fullName evidence="1">Uncharacterized protein</fullName>
    </submittedName>
</protein>
<accession>A0A8C4QK16</accession>